<dbReference type="CDD" id="cd08421">
    <property type="entry name" value="PBP2_LTTR_like_1"/>
    <property type="match status" value="1"/>
</dbReference>
<name>A0A3Q8XTV0_9HYPH</name>
<dbReference type="Gene3D" id="3.40.190.290">
    <property type="match status" value="1"/>
</dbReference>
<dbReference type="FunFam" id="1.10.10.10:FF:000001">
    <property type="entry name" value="LysR family transcriptional regulator"/>
    <property type="match status" value="1"/>
</dbReference>
<dbReference type="OrthoDB" id="9785974at2"/>
<organism evidence="6 7">
    <name type="scientific">Georhizobium profundi</name>
    <dbReference type="NCBI Taxonomy" id="2341112"/>
    <lineage>
        <taxon>Bacteria</taxon>
        <taxon>Pseudomonadati</taxon>
        <taxon>Pseudomonadota</taxon>
        <taxon>Alphaproteobacteria</taxon>
        <taxon>Hyphomicrobiales</taxon>
        <taxon>Rhizobiaceae</taxon>
        <taxon>Georhizobium</taxon>
    </lineage>
</organism>
<dbReference type="InterPro" id="IPR036388">
    <property type="entry name" value="WH-like_DNA-bd_sf"/>
</dbReference>
<dbReference type="PROSITE" id="PS50931">
    <property type="entry name" value="HTH_LYSR"/>
    <property type="match status" value="1"/>
</dbReference>
<accession>A0A3Q8XTV0</accession>
<dbReference type="PANTHER" id="PTHR30419">
    <property type="entry name" value="HTH-TYPE TRANSCRIPTIONAL REGULATOR YBHD"/>
    <property type="match status" value="1"/>
</dbReference>
<dbReference type="Proteomes" id="UP000268192">
    <property type="component" value="Chromosome"/>
</dbReference>
<dbReference type="InterPro" id="IPR005119">
    <property type="entry name" value="LysR_subst-bd"/>
</dbReference>
<dbReference type="InterPro" id="IPR036390">
    <property type="entry name" value="WH_DNA-bd_sf"/>
</dbReference>
<dbReference type="Gene3D" id="1.10.10.10">
    <property type="entry name" value="Winged helix-like DNA-binding domain superfamily/Winged helix DNA-binding domain"/>
    <property type="match status" value="1"/>
</dbReference>
<keyword evidence="2" id="KW-0805">Transcription regulation</keyword>
<evidence type="ECO:0000313" key="6">
    <source>
        <dbReference type="EMBL" id="AZN73519.1"/>
    </source>
</evidence>
<keyword evidence="3" id="KW-0238">DNA-binding</keyword>
<dbReference type="SUPFAM" id="SSF53850">
    <property type="entry name" value="Periplasmic binding protein-like II"/>
    <property type="match status" value="1"/>
</dbReference>
<dbReference type="Pfam" id="PF03466">
    <property type="entry name" value="LysR_substrate"/>
    <property type="match status" value="1"/>
</dbReference>
<dbReference type="PANTHER" id="PTHR30419:SF2">
    <property type="entry name" value="LYSR FAMILY TRANSCRIPTIONAL REGULATOR"/>
    <property type="match status" value="1"/>
</dbReference>
<evidence type="ECO:0000256" key="3">
    <source>
        <dbReference type="ARBA" id="ARBA00023125"/>
    </source>
</evidence>
<dbReference type="RefSeq" id="WP_126007208.1">
    <property type="nucleotide sequence ID" value="NZ_CP032509.1"/>
</dbReference>
<protein>
    <submittedName>
        <fullName evidence="6">LysR family transcriptional regulator</fullName>
    </submittedName>
</protein>
<keyword evidence="4" id="KW-0804">Transcription</keyword>
<dbReference type="AlphaFoldDB" id="A0A3Q8XTV0"/>
<dbReference type="InterPro" id="IPR050950">
    <property type="entry name" value="HTH-type_LysR_regulators"/>
</dbReference>
<keyword evidence="7" id="KW-1185">Reference proteome</keyword>
<reference evidence="6 7" key="1">
    <citation type="submission" date="2018-09" db="EMBL/GenBank/DDBJ databases">
        <title>Marinorhizobium profundi gen. nov., sp. nov., isolated from a deep-sea sediment sample from the New Britain Trench and proposal of Marinorhizobiaceae fam. nov. in the order Rhizobiales of the class Alphaproteobacteria.</title>
        <authorList>
            <person name="Cao J."/>
        </authorList>
    </citation>
    <scope>NUCLEOTIDE SEQUENCE [LARGE SCALE GENOMIC DNA]</scope>
    <source>
        <strain evidence="6 7">WS11</strain>
    </source>
</reference>
<dbReference type="GO" id="GO:0005829">
    <property type="term" value="C:cytosol"/>
    <property type="evidence" value="ECO:0007669"/>
    <property type="project" value="TreeGrafter"/>
</dbReference>
<dbReference type="GO" id="GO:0003700">
    <property type="term" value="F:DNA-binding transcription factor activity"/>
    <property type="evidence" value="ECO:0007669"/>
    <property type="project" value="InterPro"/>
</dbReference>
<dbReference type="Pfam" id="PF00126">
    <property type="entry name" value="HTH_1"/>
    <property type="match status" value="1"/>
</dbReference>
<dbReference type="SUPFAM" id="SSF46785">
    <property type="entry name" value="Winged helix' DNA-binding domain"/>
    <property type="match status" value="1"/>
</dbReference>
<evidence type="ECO:0000256" key="1">
    <source>
        <dbReference type="ARBA" id="ARBA00009437"/>
    </source>
</evidence>
<evidence type="ECO:0000259" key="5">
    <source>
        <dbReference type="PROSITE" id="PS50931"/>
    </source>
</evidence>
<dbReference type="EMBL" id="CP032509">
    <property type="protein sequence ID" value="AZN73519.1"/>
    <property type="molecule type" value="Genomic_DNA"/>
</dbReference>
<sequence length="305" mass="33269">MSLPRYDLTDLRLFIHVAEAGNLTRGAERSHLSLGAASLRIKNLEETLGTPLLRRMSQGVELTRAGETLLEHARAIQRQTERLHGDLQAYSTGLKGRVRIFANTTAITEILPAALGAYLVHHPMVDVDLEERLSPEIARAVADGVVDIGILAGTVPAEGLEMIPYQRDRLVLATPLGHALAGLDEIAFAQAIAENFVLLHAGSAIHGFAEQIASDMGTSLSIRIRVSGFEAMCRMIEAGVGVGLIPETVARRLSKSHDIALVSLSDDWATRELKICLRDRNELPVFARDLVDFLIRHNAEMSPRA</sequence>
<evidence type="ECO:0000313" key="7">
    <source>
        <dbReference type="Proteomes" id="UP000268192"/>
    </source>
</evidence>
<gene>
    <name evidence="6" type="ORF">D5400_02125</name>
</gene>
<comment type="similarity">
    <text evidence="1">Belongs to the LysR transcriptional regulatory family.</text>
</comment>
<dbReference type="InterPro" id="IPR000847">
    <property type="entry name" value="LysR_HTH_N"/>
</dbReference>
<evidence type="ECO:0000256" key="2">
    <source>
        <dbReference type="ARBA" id="ARBA00023015"/>
    </source>
</evidence>
<feature type="domain" description="HTH lysR-type" evidence="5">
    <location>
        <begin position="6"/>
        <end position="63"/>
    </location>
</feature>
<evidence type="ECO:0000256" key="4">
    <source>
        <dbReference type="ARBA" id="ARBA00023163"/>
    </source>
</evidence>
<proteinExistence type="inferred from homology"/>
<dbReference type="KEGG" id="abaw:D5400_02125"/>
<dbReference type="GO" id="GO:0003677">
    <property type="term" value="F:DNA binding"/>
    <property type="evidence" value="ECO:0007669"/>
    <property type="project" value="UniProtKB-KW"/>
</dbReference>